<name>A0A3E0I8R4_9PSEU</name>
<evidence type="ECO:0000259" key="7">
    <source>
        <dbReference type="Pfam" id="PF13396"/>
    </source>
</evidence>
<feature type="transmembrane region" description="Helical" evidence="6">
    <location>
        <begin position="6"/>
        <end position="25"/>
    </location>
</feature>
<keyword evidence="4 6" id="KW-1133">Transmembrane helix</keyword>
<evidence type="ECO:0000256" key="6">
    <source>
        <dbReference type="SAM" id="Phobius"/>
    </source>
</evidence>
<feature type="transmembrane region" description="Helical" evidence="6">
    <location>
        <begin position="37"/>
        <end position="57"/>
    </location>
</feature>
<evidence type="ECO:0000256" key="3">
    <source>
        <dbReference type="ARBA" id="ARBA00022692"/>
    </source>
</evidence>
<evidence type="ECO:0000256" key="1">
    <source>
        <dbReference type="ARBA" id="ARBA00004651"/>
    </source>
</evidence>
<evidence type="ECO:0000256" key="5">
    <source>
        <dbReference type="ARBA" id="ARBA00023136"/>
    </source>
</evidence>
<feature type="domain" description="Cardiolipin synthase N-terminal" evidence="7">
    <location>
        <begin position="15"/>
        <end position="58"/>
    </location>
</feature>
<keyword evidence="2" id="KW-1003">Cell membrane</keyword>
<sequence length="113" mass="12970">MLYFDGALGIAVFCLWIFCLVDVIVTDESAARHLPKMLWLLVVLLLPLVGSILWLAVGKPRIQSRGYATTSRFPEYDRPGRHIAVNPDDDAEFLRKCRERAEEQRRRAKEEGL</sequence>
<protein>
    <submittedName>
        <fullName evidence="8">Phospholipase D-like protein</fullName>
    </submittedName>
</protein>
<evidence type="ECO:0000313" key="8">
    <source>
        <dbReference type="EMBL" id="REH54991.1"/>
    </source>
</evidence>
<reference evidence="8 9" key="1">
    <citation type="submission" date="2018-08" db="EMBL/GenBank/DDBJ databases">
        <title>Genomic Encyclopedia of Archaeal and Bacterial Type Strains, Phase II (KMG-II): from individual species to whole genera.</title>
        <authorList>
            <person name="Goeker M."/>
        </authorList>
    </citation>
    <scope>NUCLEOTIDE SEQUENCE [LARGE SCALE GENOMIC DNA]</scope>
    <source>
        <strain evidence="8 9">DSM 45791</strain>
    </source>
</reference>
<comment type="caution">
    <text evidence="8">The sequence shown here is derived from an EMBL/GenBank/DDBJ whole genome shotgun (WGS) entry which is preliminary data.</text>
</comment>
<dbReference type="EMBL" id="QUNO01000001">
    <property type="protein sequence ID" value="REH54991.1"/>
    <property type="molecule type" value="Genomic_DNA"/>
</dbReference>
<dbReference type="OrthoDB" id="3298527at2"/>
<keyword evidence="9" id="KW-1185">Reference proteome</keyword>
<evidence type="ECO:0000256" key="2">
    <source>
        <dbReference type="ARBA" id="ARBA00022475"/>
    </source>
</evidence>
<proteinExistence type="predicted"/>
<dbReference type="Pfam" id="PF13396">
    <property type="entry name" value="PLDc_N"/>
    <property type="match status" value="1"/>
</dbReference>
<organism evidence="8 9">
    <name type="scientific">Kutzneria buriramensis</name>
    <dbReference type="NCBI Taxonomy" id="1045776"/>
    <lineage>
        <taxon>Bacteria</taxon>
        <taxon>Bacillati</taxon>
        <taxon>Actinomycetota</taxon>
        <taxon>Actinomycetes</taxon>
        <taxon>Pseudonocardiales</taxon>
        <taxon>Pseudonocardiaceae</taxon>
        <taxon>Kutzneria</taxon>
    </lineage>
</organism>
<dbReference type="Proteomes" id="UP000256269">
    <property type="component" value="Unassembled WGS sequence"/>
</dbReference>
<dbReference type="InterPro" id="IPR027379">
    <property type="entry name" value="CLS_N"/>
</dbReference>
<keyword evidence="5 6" id="KW-0472">Membrane</keyword>
<keyword evidence="3 6" id="KW-0812">Transmembrane</keyword>
<comment type="subcellular location">
    <subcellularLocation>
        <location evidence="1">Cell membrane</location>
        <topology evidence="1">Multi-pass membrane protein</topology>
    </subcellularLocation>
</comment>
<dbReference type="RefSeq" id="WP_116171991.1">
    <property type="nucleotide sequence ID" value="NZ_CP144375.1"/>
</dbReference>
<dbReference type="GO" id="GO:0005886">
    <property type="term" value="C:plasma membrane"/>
    <property type="evidence" value="ECO:0007669"/>
    <property type="project" value="UniProtKB-SubCell"/>
</dbReference>
<evidence type="ECO:0000256" key="4">
    <source>
        <dbReference type="ARBA" id="ARBA00022989"/>
    </source>
</evidence>
<dbReference type="AlphaFoldDB" id="A0A3E0I8R4"/>
<gene>
    <name evidence="8" type="ORF">BCF44_1016</name>
</gene>
<accession>A0A3E0I8R4</accession>
<evidence type="ECO:0000313" key="9">
    <source>
        <dbReference type="Proteomes" id="UP000256269"/>
    </source>
</evidence>